<dbReference type="OrthoDB" id="9792626at2"/>
<dbReference type="Pfam" id="PF00903">
    <property type="entry name" value="Glyoxalase"/>
    <property type="match status" value="1"/>
</dbReference>
<dbReference type="GO" id="GO:0046872">
    <property type="term" value="F:metal ion binding"/>
    <property type="evidence" value="ECO:0007669"/>
    <property type="project" value="UniProtKB-KW"/>
</dbReference>
<evidence type="ECO:0000259" key="2">
    <source>
        <dbReference type="PROSITE" id="PS51819"/>
    </source>
</evidence>
<dbReference type="SUPFAM" id="SSF54593">
    <property type="entry name" value="Glyoxalase/Bleomycin resistance protein/Dihydroxybiphenyl dioxygenase"/>
    <property type="match status" value="2"/>
</dbReference>
<keyword evidence="4" id="KW-1185">Reference proteome</keyword>
<dbReference type="Gene3D" id="3.10.180.10">
    <property type="entry name" value="2,3-Dihydroxybiphenyl 1,2-Dioxygenase, domain 1"/>
    <property type="match status" value="2"/>
</dbReference>
<dbReference type="InterPro" id="IPR029068">
    <property type="entry name" value="Glyas_Bleomycin-R_OHBP_Dase"/>
</dbReference>
<dbReference type="InterPro" id="IPR037523">
    <property type="entry name" value="VOC_core"/>
</dbReference>
<dbReference type="Proteomes" id="UP000226079">
    <property type="component" value="Unassembled WGS sequence"/>
</dbReference>
<evidence type="ECO:0000313" key="3">
    <source>
        <dbReference type="EMBL" id="PFG17259.1"/>
    </source>
</evidence>
<dbReference type="InterPro" id="IPR004360">
    <property type="entry name" value="Glyas_Fos-R_dOase_dom"/>
</dbReference>
<feature type="domain" description="VOC" evidence="2">
    <location>
        <begin position="180"/>
        <end position="297"/>
    </location>
</feature>
<dbReference type="AlphaFoldDB" id="A0A2A9CUL5"/>
<name>A0A2A9CUL5_9ACTN</name>
<dbReference type="PROSITE" id="PS00934">
    <property type="entry name" value="GLYOXALASE_I_1"/>
    <property type="match status" value="1"/>
</dbReference>
<feature type="domain" description="VOC" evidence="2">
    <location>
        <begin position="10"/>
        <end position="127"/>
    </location>
</feature>
<protein>
    <submittedName>
        <fullName evidence="3">Catechol 2,3-dioxygenase</fullName>
    </submittedName>
</protein>
<dbReference type="GO" id="GO:0051213">
    <property type="term" value="F:dioxygenase activity"/>
    <property type="evidence" value="ECO:0007669"/>
    <property type="project" value="UniProtKB-KW"/>
</dbReference>
<proteinExistence type="predicted"/>
<dbReference type="EMBL" id="PDJC01000001">
    <property type="protein sequence ID" value="PFG17259.1"/>
    <property type="molecule type" value="Genomic_DNA"/>
</dbReference>
<dbReference type="PROSITE" id="PS51819">
    <property type="entry name" value="VOC"/>
    <property type="match status" value="2"/>
</dbReference>
<keyword evidence="3" id="KW-0223">Dioxygenase</keyword>
<accession>A0A2A9CUL5</accession>
<comment type="caution">
    <text evidence="3">The sequence shown here is derived from an EMBL/GenBank/DDBJ whole genome shotgun (WGS) entry which is preliminary data.</text>
</comment>
<dbReference type="GO" id="GO:0004462">
    <property type="term" value="F:lactoylglutathione lyase activity"/>
    <property type="evidence" value="ECO:0007669"/>
    <property type="project" value="InterPro"/>
</dbReference>
<dbReference type="PANTHER" id="PTHR43279:SF1">
    <property type="entry name" value="CATECHOL-2,3-DIOXYGENASE"/>
    <property type="match status" value="1"/>
</dbReference>
<reference evidence="3 4" key="1">
    <citation type="submission" date="2017-10" db="EMBL/GenBank/DDBJ databases">
        <title>Sequencing the genomes of 1000 actinobacteria strains.</title>
        <authorList>
            <person name="Klenk H.-P."/>
        </authorList>
    </citation>
    <scope>NUCLEOTIDE SEQUENCE [LARGE SCALE GENOMIC DNA]</scope>
    <source>
        <strain evidence="3 4">DSM 15597</strain>
    </source>
</reference>
<dbReference type="InterPro" id="IPR018146">
    <property type="entry name" value="Glyoxalase_1_CS"/>
</dbReference>
<gene>
    <name evidence="3" type="ORF">ATK74_1825</name>
</gene>
<keyword evidence="1" id="KW-0479">Metal-binding</keyword>
<dbReference type="RefSeq" id="WP_098460704.1">
    <property type="nucleotide sequence ID" value="NZ_PDJC01000001.1"/>
</dbReference>
<keyword evidence="3" id="KW-0560">Oxidoreductase</keyword>
<evidence type="ECO:0000313" key="4">
    <source>
        <dbReference type="Proteomes" id="UP000226079"/>
    </source>
</evidence>
<dbReference type="PANTHER" id="PTHR43279">
    <property type="entry name" value="CATECHOL-2,3-DIOXYGENASE"/>
    <property type="match status" value="1"/>
</dbReference>
<dbReference type="CDD" id="cd16359">
    <property type="entry name" value="VOC_BsCatE_like_C"/>
    <property type="match status" value="1"/>
</dbReference>
<organism evidence="3 4">
    <name type="scientific">Propionicimonas paludicola</name>
    <dbReference type="NCBI Taxonomy" id="185243"/>
    <lineage>
        <taxon>Bacteria</taxon>
        <taxon>Bacillati</taxon>
        <taxon>Actinomycetota</taxon>
        <taxon>Actinomycetes</taxon>
        <taxon>Propionibacteriales</taxon>
        <taxon>Nocardioidaceae</taxon>
        <taxon>Propionicimonas</taxon>
    </lineage>
</organism>
<sequence length="300" mass="32941">MTTTLSADTRPSRVAIDVADLDAMSDFYSRVLLLDRLDERGGQVWLGRGAETLVELRHRPDLPRGERRSAGLFHTALLQPDQSSLATVLASVSQQTPELFTGSADHLVSQAFYLDDPEGNGVELYVDRPREEWSWQDGRVQMDTIWLDPSVFLAEHLRAQDKVFLETAPDRRGSLPARTVVGHVHLKVGNTAQAKDFYVDTLGFEVTAEMFGALFVSAGGYHHHLAMNTWQSSGVGLRAPALGLGRVDLAVPAAEEVEQVAQRLDRRGLAVRRDADANGPSLEVPDPWGNLVRVTVAGRA</sequence>
<evidence type="ECO:0000256" key="1">
    <source>
        <dbReference type="ARBA" id="ARBA00022723"/>
    </source>
</evidence>